<name>A0A0M8PQ70_RHORH</name>
<evidence type="ECO:0000313" key="4">
    <source>
        <dbReference type="EMBL" id="KOS56308.1"/>
    </source>
</evidence>
<keyword evidence="2" id="KW-0472">Membrane</keyword>
<evidence type="ECO:0000259" key="3">
    <source>
        <dbReference type="Pfam" id="PF14219"/>
    </source>
</evidence>
<dbReference type="AlphaFoldDB" id="A0A0M8PQ70"/>
<evidence type="ECO:0000256" key="1">
    <source>
        <dbReference type="SAM" id="MobiDB-lite"/>
    </source>
</evidence>
<dbReference type="EMBL" id="AZYO01000020">
    <property type="protein sequence ID" value="KOS56308.1"/>
    <property type="molecule type" value="Genomic_DNA"/>
</dbReference>
<feature type="transmembrane region" description="Helical" evidence="2">
    <location>
        <begin position="109"/>
        <end position="131"/>
    </location>
</feature>
<feature type="transmembrane region" description="Helical" evidence="2">
    <location>
        <begin position="151"/>
        <end position="175"/>
    </location>
</feature>
<sequence>MAAYQICVRCGHRWPVSWQPRQWCPGCRGLLLSPDDTAAPVPPGRRNFRWVARPPQARSAADGHRPRRRSAGPTPHYREVPRWGLADPRPVDEPAEPSREETLADLAPTLLAGAAVVFGLAAVAEAVRYGLLLYNRTRLVDPLALAASDALVWATQLCGPAVALAAGVAATLRLIRVRRRLFAARGLTDPRSRLSLLLGCLVPGVNLALPGVFLTEVTGPDDPRLRRAVRTWWVLWVLGGVLFVVNVLWRQRDALQAQADGVLLAAVTAALAAAVAVAALHVVRLFDHHDLRGRPRRLPRRTVATGPKYEPIAPIEPVGARTDEVPAS</sequence>
<organism evidence="4 5">
    <name type="scientific">Rhodococcus rhodochrous KG-21</name>
    <dbReference type="NCBI Taxonomy" id="1441923"/>
    <lineage>
        <taxon>Bacteria</taxon>
        <taxon>Bacillati</taxon>
        <taxon>Actinomycetota</taxon>
        <taxon>Actinomycetes</taxon>
        <taxon>Mycobacteriales</taxon>
        <taxon>Nocardiaceae</taxon>
        <taxon>Rhodococcus</taxon>
    </lineage>
</organism>
<feature type="transmembrane region" description="Helical" evidence="2">
    <location>
        <begin position="261"/>
        <end position="283"/>
    </location>
</feature>
<dbReference type="PATRIC" id="fig|1441923.3.peg.2235"/>
<feature type="transmembrane region" description="Helical" evidence="2">
    <location>
        <begin position="233"/>
        <end position="249"/>
    </location>
</feature>
<feature type="transmembrane region" description="Helical" evidence="2">
    <location>
        <begin position="196"/>
        <end position="213"/>
    </location>
</feature>
<protein>
    <submittedName>
        <fullName evidence="4">Membrane protein</fullName>
    </submittedName>
</protein>
<accession>A0A0M8PQ70</accession>
<proteinExistence type="predicted"/>
<comment type="caution">
    <text evidence="4">The sequence shown here is derived from an EMBL/GenBank/DDBJ whole genome shotgun (WGS) entry which is preliminary data.</text>
</comment>
<feature type="compositionally biased region" description="Basic and acidic residues" evidence="1">
    <location>
        <begin position="89"/>
        <end position="99"/>
    </location>
</feature>
<feature type="domain" description="DUF4328" evidence="3">
    <location>
        <begin position="136"/>
        <end position="287"/>
    </location>
</feature>
<dbReference type="Pfam" id="PF14219">
    <property type="entry name" value="DUF4328"/>
    <property type="match status" value="1"/>
</dbReference>
<feature type="region of interest" description="Disordered" evidence="1">
    <location>
        <begin position="52"/>
        <end position="99"/>
    </location>
</feature>
<dbReference type="InterPro" id="IPR025565">
    <property type="entry name" value="DUF4328"/>
</dbReference>
<reference evidence="5" key="2">
    <citation type="submission" date="2015-01" db="EMBL/GenBank/DDBJ databases">
        <title>Draft genome sequence of potential hydrocarbon metabolising strain of Rhodococcus rhodochrous.</title>
        <authorList>
            <person name="Aggarwal R.K."/>
            <person name="Dawar C."/>
        </authorList>
    </citation>
    <scope>NUCLEOTIDE SEQUENCE [LARGE SCALE GENOMIC DNA]</scope>
    <source>
        <strain evidence="5">KG-21</strain>
    </source>
</reference>
<evidence type="ECO:0000313" key="5">
    <source>
        <dbReference type="Proteomes" id="UP000037712"/>
    </source>
</evidence>
<keyword evidence="2" id="KW-0812">Transmembrane</keyword>
<reference evidence="4 5" key="1">
    <citation type="journal article" date="2015" name="Genome Announc.">
        <title>Draft Genome Sequence of Rhodococcus rhodochrous Strain KG-21, a Soil Isolate from Oil Fields of Krishna-Godavari Basin, India.</title>
        <authorList>
            <person name="Dawar C."/>
            <person name="Aggarwal R.K."/>
        </authorList>
    </citation>
    <scope>NUCLEOTIDE SEQUENCE [LARGE SCALE GENOMIC DNA]</scope>
    <source>
        <strain evidence="4 5">KG-21</strain>
    </source>
</reference>
<dbReference type="RefSeq" id="WP_054372569.1">
    <property type="nucleotide sequence ID" value="NZ_AZYO01000020.1"/>
</dbReference>
<gene>
    <name evidence="4" type="ORF">Z051_10100</name>
</gene>
<dbReference type="Proteomes" id="UP000037712">
    <property type="component" value="Unassembled WGS sequence"/>
</dbReference>
<evidence type="ECO:0000256" key="2">
    <source>
        <dbReference type="SAM" id="Phobius"/>
    </source>
</evidence>
<keyword evidence="2" id="KW-1133">Transmembrane helix</keyword>